<dbReference type="InterPro" id="IPR036979">
    <property type="entry name" value="CM_dom_sf"/>
</dbReference>
<dbReference type="InterPro" id="IPR051331">
    <property type="entry name" value="Chorismate_mutase-related"/>
</dbReference>
<dbReference type="SUPFAM" id="SSF48600">
    <property type="entry name" value="Chorismate mutase II"/>
    <property type="match status" value="1"/>
</dbReference>
<dbReference type="Pfam" id="PF01817">
    <property type="entry name" value="CM_2"/>
    <property type="match status" value="1"/>
</dbReference>
<keyword evidence="9" id="KW-1185">Reference proteome</keyword>
<feature type="chain" id="PRO_5022198921" description="Chorismate mutase" evidence="6">
    <location>
        <begin position="31"/>
        <end position="199"/>
    </location>
</feature>
<dbReference type="OrthoDB" id="1262744at2"/>
<name>A0A562PYQ4_9PSED</name>
<comment type="catalytic activity">
    <reaction evidence="5">
        <text>chorismate = prephenate</text>
        <dbReference type="Rhea" id="RHEA:13897"/>
        <dbReference type="ChEBI" id="CHEBI:29748"/>
        <dbReference type="ChEBI" id="CHEBI:29934"/>
        <dbReference type="EC" id="5.4.99.5"/>
    </reaction>
</comment>
<evidence type="ECO:0000256" key="3">
    <source>
        <dbReference type="ARBA" id="ARBA00022729"/>
    </source>
</evidence>
<dbReference type="Gene3D" id="1.20.59.10">
    <property type="entry name" value="Chorismate mutase"/>
    <property type="match status" value="1"/>
</dbReference>
<dbReference type="SMART" id="SM00830">
    <property type="entry name" value="CM_2"/>
    <property type="match status" value="1"/>
</dbReference>
<dbReference type="EMBL" id="VLKY01000017">
    <property type="protein sequence ID" value="TWI49300.1"/>
    <property type="molecule type" value="Genomic_DNA"/>
</dbReference>
<evidence type="ECO:0000256" key="1">
    <source>
        <dbReference type="ARBA" id="ARBA00004817"/>
    </source>
</evidence>
<accession>A0A562PYQ4</accession>
<dbReference type="AlphaFoldDB" id="A0A562PYQ4"/>
<dbReference type="GO" id="GO:0046417">
    <property type="term" value="P:chorismate metabolic process"/>
    <property type="evidence" value="ECO:0007669"/>
    <property type="project" value="InterPro"/>
</dbReference>
<keyword evidence="4 5" id="KW-0413">Isomerase</keyword>
<feature type="domain" description="Chorismate mutase" evidence="7">
    <location>
        <begin position="15"/>
        <end position="107"/>
    </location>
</feature>
<dbReference type="GO" id="GO:0009697">
    <property type="term" value="P:salicylic acid biosynthetic process"/>
    <property type="evidence" value="ECO:0007669"/>
    <property type="project" value="TreeGrafter"/>
</dbReference>
<dbReference type="NCBIfam" id="TIGR01806">
    <property type="entry name" value="CM_mono2"/>
    <property type="match status" value="1"/>
</dbReference>
<evidence type="ECO:0000256" key="2">
    <source>
        <dbReference type="ARBA" id="ARBA00012404"/>
    </source>
</evidence>
<dbReference type="UniPathway" id="UPA00120">
    <property type="reaction ID" value="UER00203"/>
</dbReference>
<comment type="caution">
    <text evidence="8">The sequence shown here is derived from an EMBL/GenBank/DDBJ whole genome shotgun (WGS) entry which is preliminary data.</text>
</comment>
<evidence type="ECO:0000313" key="8">
    <source>
        <dbReference type="EMBL" id="TWI49300.1"/>
    </source>
</evidence>
<dbReference type="PANTHER" id="PTHR38041">
    <property type="entry name" value="CHORISMATE MUTASE"/>
    <property type="match status" value="1"/>
</dbReference>
<feature type="signal peptide" evidence="6">
    <location>
        <begin position="1"/>
        <end position="30"/>
    </location>
</feature>
<dbReference type="NCBIfam" id="NF006741">
    <property type="entry name" value="PRK09269.1"/>
    <property type="match status" value="1"/>
</dbReference>
<dbReference type="GO" id="GO:0004106">
    <property type="term" value="F:chorismate mutase activity"/>
    <property type="evidence" value="ECO:0007669"/>
    <property type="project" value="UniProtKB-EC"/>
</dbReference>
<protein>
    <recommendedName>
        <fullName evidence="2 5">Chorismate mutase</fullName>
        <ecNumber evidence="2 5">5.4.99.5</ecNumber>
    </recommendedName>
</protein>
<dbReference type="InterPro" id="IPR036263">
    <property type="entry name" value="Chorismate_II_sf"/>
</dbReference>
<evidence type="ECO:0000256" key="6">
    <source>
        <dbReference type="SAM" id="SignalP"/>
    </source>
</evidence>
<keyword evidence="3 6" id="KW-0732">Signal</keyword>
<reference evidence="8 9" key="1">
    <citation type="journal article" date="2015" name="Stand. Genomic Sci.">
        <title>Genomic Encyclopedia of Bacterial and Archaeal Type Strains, Phase III: the genomes of soil and plant-associated and newly described type strains.</title>
        <authorList>
            <person name="Whitman W.B."/>
            <person name="Woyke T."/>
            <person name="Klenk H.P."/>
            <person name="Zhou Y."/>
            <person name="Lilburn T.G."/>
            <person name="Beck B.J."/>
            <person name="De Vos P."/>
            <person name="Vandamme P."/>
            <person name="Eisen J.A."/>
            <person name="Garrity G."/>
            <person name="Hugenholtz P."/>
            <person name="Kyrpides N.C."/>
        </authorList>
    </citation>
    <scope>NUCLEOTIDE SEQUENCE [LARGE SCALE GENOMIC DNA]</scope>
    <source>
        <strain evidence="8 9">CGMCC 1.6858</strain>
    </source>
</reference>
<dbReference type="PIRSF" id="PIRSF026640">
    <property type="entry name" value="Peripl_chor_mut"/>
    <property type="match status" value="1"/>
</dbReference>
<comment type="function">
    <text evidence="5">Catalyzes the Claisen rearrangement of chorismate to prephenate.</text>
</comment>
<proteinExistence type="predicted"/>
<comment type="pathway">
    <text evidence="1 5">Metabolic intermediate biosynthesis; prephenate biosynthesis; prephenate from chorismate: step 1/1.</text>
</comment>
<sequence>MRLLRRNAFHALSQLTAILGLALSTSLAQAADFNLLLDKINERVAIADQVALSKWDSGKPVFDAQREADVLVRVGSQASAHGLLSDDARRFFTDQIEANKWVQYGLLAQWHMANQAPDTTRPDLASLRQRLDRLQGELLNALRQAEPIRHREECPHAAAAAIDAYATAHSLDSLHRLALVRGMANVCQGPQAVAQTPGA</sequence>
<dbReference type="Proteomes" id="UP000316905">
    <property type="component" value="Unassembled WGS sequence"/>
</dbReference>
<evidence type="ECO:0000256" key="5">
    <source>
        <dbReference type="PIRNR" id="PIRNR026640"/>
    </source>
</evidence>
<dbReference type="PROSITE" id="PS51168">
    <property type="entry name" value="CHORISMATE_MUT_2"/>
    <property type="match status" value="1"/>
</dbReference>
<dbReference type="InterPro" id="IPR008240">
    <property type="entry name" value="Chorismate_mutase_periplasmic"/>
</dbReference>
<evidence type="ECO:0000313" key="9">
    <source>
        <dbReference type="Proteomes" id="UP000316905"/>
    </source>
</evidence>
<dbReference type="EC" id="5.4.99.5" evidence="2 5"/>
<dbReference type="InterPro" id="IPR002701">
    <property type="entry name" value="CM_II_prokaryot"/>
</dbReference>
<dbReference type="PANTHER" id="PTHR38041:SF2">
    <property type="entry name" value="SECRETED CHORISMATE MUTASE"/>
    <property type="match status" value="1"/>
</dbReference>
<evidence type="ECO:0000256" key="4">
    <source>
        <dbReference type="ARBA" id="ARBA00023235"/>
    </source>
</evidence>
<dbReference type="RefSeq" id="WP_145145086.1">
    <property type="nucleotide sequence ID" value="NZ_VLKY01000017.1"/>
</dbReference>
<evidence type="ECO:0000259" key="7">
    <source>
        <dbReference type="PROSITE" id="PS51168"/>
    </source>
</evidence>
<gene>
    <name evidence="8" type="ORF">IQ22_03999</name>
</gene>
<organism evidence="8 9">
    <name type="scientific">Pseudomonas duriflava</name>
    <dbReference type="NCBI Taxonomy" id="459528"/>
    <lineage>
        <taxon>Bacteria</taxon>
        <taxon>Pseudomonadati</taxon>
        <taxon>Pseudomonadota</taxon>
        <taxon>Gammaproteobacteria</taxon>
        <taxon>Pseudomonadales</taxon>
        <taxon>Pseudomonadaceae</taxon>
        <taxon>Pseudomonas</taxon>
    </lineage>
</organism>